<dbReference type="InterPro" id="IPR013783">
    <property type="entry name" value="Ig-like_fold"/>
</dbReference>
<dbReference type="SUPFAM" id="SSF55486">
    <property type="entry name" value="Metalloproteases ('zincins'), catalytic domain"/>
    <property type="match status" value="1"/>
</dbReference>
<proteinExistence type="predicted"/>
<sequence length="550" mass="59903">MRSKLSYFSLILFSTVTLNAIDITGTISYERVVPVHSGSLTGLNYSNISTETAKQITVEAVNSSNTVVGTTTTDDSGNYRFTSLPSNTSIKIRAYAKMVKTSGWDVRILNTGNNDSQYVIEGSLVSTGSSNSVRDLLATSSDKSSPPFAILDSVYLAMNKILNTDSSVVFPALSVSWSTENISTGSYYDGTQIVLQGDQSGDSDEYDTHVIIHEWGHYFEDKFSRADSTGGSHGAGEHLDIRLAFGEGFGNAFAAIVTDDPIYFDTSQANGWNMNIESDTKESPGWFSEASIQRILYDLYDSNDDDSDTLSLGFLPMYELFINEQKNTEAFTSLFSFVTELKNNNARDTAKIDSIVASEGITTIDDIYGTNRSSNVEEISLPIYSNLTVNETLSNICTSKKYGTLNKLNNHKFLKFTVTNAKNYFIQVSQTNGTGSYPQFTIYKASPFKEIGESTISQQTVTGNYTLTAGDYLIDIFDANKNSGTACFDISVGDTTDIDTTTTSAPVSSGSSGEAKSVGVELPSNPLLILLVLFGIMIIPMILMNKELSK</sequence>
<evidence type="ECO:0000313" key="3">
    <source>
        <dbReference type="EMBL" id="CAA6804690.1"/>
    </source>
</evidence>
<feature type="signal peptide" evidence="2">
    <location>
        <begin position="1"/>
        <end position="20"/>
    </location>
</feature>
<feature type="chain" id="PRO_5027804502" evidence="2">
    <location>
        <begin position="21"/>
        <end position="550"/>
    </location>
</feature>
<reference evidence="3" key="1">
    <citation type="submission" date="2020-01" db="EMBL/GenBank/DDBJ databases">
        <authorList>
            <person name="Meier V. D."/>
            <person name="Meier V D."/>
        </authorList>
    </citation>
    <scope>NUCLEOTIDE SEQUENCE</scope>
    <source>
        <strain evidence="3">HLG_WM_MAG_06</strain>
    </source>
</reference>
<keyword evidence="1" id="KW-0812">Transmembrane</keyword>
<dbReference type="EMBL" id="CACVAP010000045">
    <property type="protein sequence ID" value="CAA6804690.1"/>
    <property type="molecule type" value="Genomic_DNA"/>
</dbReference>
<dbReference type="Gene3D" id="2.60.40.10">
    <property type="entry name" value="Immunoglobulins"/>
    <property type="match status" value="1"/>
</dbReference>
<feature type="transmembrane region" description="Helical" evidence="1">
    <location>
        <begin position="527"/>
        <end position="544"/>
    </location>
</feature>
<name>A0A6S6SPW1_9BACT</name>
<accession>A0A6S6SPW1</accession>
<keyword evidence="2" id="KW-0732">Signal</keyword>
<evidence type="ECO:0000256" key="2">
    <source>
        <dbReference type="SAM" id="SignalP"/>
    </source>
</evidence>
<keyword evidence="1" id="KW-0472">Membrane</keyword>
<dbReference type="Gene3D" id="2.60.120.380">
    <property type="match status" value="1"/>
</dbReference>
<protein>
    <submittedName>
        <fullName evidence="3">Phage tail fiber protein</fullName>
    </submittedName>
</protein>
<keyword evidence="1" id="KW-1133">Transmembrane helix</keyword>
<evidence type="ECO:0000256" key="1">
    <source>
        <dbReference type="SAM" id="Phobius"/>
    </source>
</evidence>
<organism evidence="3">
    <name type="scientific">uncultured Sulfurovum sp</name>
    <dbReference type="NCBI Taxonomy" id="269237"/>
    <lineage>
        <taxon>Bacteria</taxon>
        <taxon>Pseudomonadati</taxon>
        <taxon>Campylobacterota</taxon>
        <taxon>Epsilonproteobacteria</taxon>
        <taxon>Campylobacterales</taxon>
        <taxon>Sulfurovaceae</taxon>
        <taxon>Sulfurovum</taxon>
        <taxon>environmental samples</taxon>
    </lineage>
</organism>
<dbReference type="AlphaFoldDB" id="A0A6S6SPW1"/>
<gene>
    <name evidence="3" type="ORF">HELGO_WM14670</name>
</gene>
<dbReference type="SUPFAM" id="SSF117074">
    <property type="entry name" value="Hypothetical protein PA1324"/>
    <property type="match status" value="1"/>
</dbReference>